<comment type="caution">
    <text evidence="12">The sequence shown here is derived from an EMBL/GenBank/DDBJ whole genome shotgun (WGS) entry which is preliminary data.</text>
</comment>
<evidence type="ECO:0000256" key="2">
    <source>
        <dbReference type="ARBA" id="ARBA00006375"/>
    </source>
</evidence>
<feature type="repeat" description="Solcar" evidence="10">
    <location>
        <begin position="191"/>
        <end position="273"/>
    </location>
</feature>
<dbReference type="Gene3D" id="1.50.40.10">
    <property type="entry name" value="Mitochondrial carrier domain"/>
    <property type="match status" value="1"/>
</dbReference>
<keyword evidence="5" id="KW-0677">Repeat</keyword>
<evidence type="ECO:0000256" key="9">
    <source>
        <dbReference type="ARBA" id="ARBA00023136"/>
    </source>
</evidence>
<organism evidence="12 13">
    <name type="scientific">Fasciolopsis buskii</name>
    <dbReference type="NCBI Taxonomy" id="27845"/>
    <lineage>
        <taxon>Eukaryota</taxon>
        <taxon>Metazoa</taxon>
        <taxon>Spiralia</taxon>
        <taxon>Lophotrochozoa</taxon>
        <taxon>Platyhelminthes</taxon>
        <taxon>Trematoda</taxon>
        <taxon>Digenea</taxon>
        <taxon>Plagiorchiida</taxon>
        <taxon>Echinostomata</taxon>
        <taxon>Echinostomatoidea</taxon>
        <taxon>Fasciolidae</taxon>
        <taxon>Fasciolopsis</taxon>
    </lineage>
</organism>
<keyword evidence="3 11" id="KW-0813">Transport</keyword>
<keyword evidence="9 10" id="KW-0472">Membrane</keyword>
<keyword evidence="8" id="KW-0496">Mitochondrion</keyword>
<evidence type="ECO:0000256" key="11">
    <source>
        <dbReference type="RuleBase" id="RU000488"/>
    </source>
</evidence>
<dbReference type="PANTHER" id="PTHR45829">
    <property type="entry name" value="MITOCHONDRIAL CARRIER PROTEIN RIM2"/>
    <property type="match status" value="1"/>
</dbReference>
<dbReference type="OrthoDB" id="269120at2759"/>
<dbReference type="Proteomes" id="UP000728185">
    <property type="component" value="Unassembled WGS sequence"/>
</dbReference>
<evidence type="ECO:0000256" key="7">
    <source>
        <dbReference type="ARBA" id="ARBA00022989"/>
    </source>
</evidence>
<evidence type="ECO:0000256" key="6">
    <source>
        <dbReference type="ARBA" id="ARBA00022792"/>
    </source>
</evidence>
<evidence type="ECO:0000313" key="13">
    <source>
        <dbReference type="Proteomes" id="UP000728185"/>
    </source>
</evidence>
<evidence type="ECO:0000256" key="8">
    <source>
        <dbReference type="ARBA" id="ARBA00023128"/>
    </source>
</evidence>
<dbReference type="PANTHER" id="PTHR45829:SF4">
    <property type="entry name" value="MITOCHONDRIAL CARRIER PROTEIN RIM2"/>
    <property type="match status" value="1"/>
</dbReference>
<keyword evidence="4 10" id="KW-0812">Transmembrane</keyword>
<evidence type="ECO:0000313" key="12">
    <source>
        <dbReference type="EMBL" id="KAA0188407.1"/>
    </source>
</evidence>
<evidence type="ECO:0000256" key="1">
    <source>
        <dbReference type="ARBA" id="ARBA00004448"/>
    </source>
</evidence>
<comment type="subcellular location">
    <subcellularLocation>
        <location evidence="1">Mitochondrion inner membrane</location>
        <topology evidence="1">Multi-pass membrane protein</topology>
    </subcellularLocation>
</comment>
<evidence type="ECO:0000256" key="4">
    <source>
        <dbReference type="ARBA" id="ARBA00022692"/>
    </source>
</evidence>
<dbReference type="InterPro" id="IPR018108">
    <property type="entry name" value="MCP_transmembrane"/>
</dbReference>
<dbReference type="EMBL" id="LUCM01008435">
    <property type="protein sequence ID" value="KAA0188407.1"/>
    <property type="molecule type" value="Genomic_DNA"/>
</dbReference>
<proteinExistence type="inferred from homology"/>
<protein>
    <submittedName>
        <fullName evidence="12">Mitochondrial substrate carrier domain-containing protein</fullName>
    </submittedName>
</protein>
<keyword evidence="7" id="KW-1133">Transmembrane helix</keyword>
<dbReference type="Pfam" id="PF00153">
    <property type="entry name" value="Mito_carr"/>
    <property type="match status" value="3"/>
</dbReference>
<sequence length="414" mass="45520">DSIGGTVGAILTCPLEVIKVRLQSSRGATLRSVIPSRLSETKSKTQIARRLWPIAWTDSAVRSSSFSSSLEHVHIDTPTSECKNPFSESAVSLHCHHRSPTYIGPNPSSTNTSTESGIRSHSVRPANFCLRRSVLLRCLVDISRNEGYGALFKGLVPTLIGVLPSRGVYFCAYHKGQLLFENHFQSGSSGVYLCAAGFGSITASSLTNPIWFVKTRLQLDSRPGKPPITAAQIIRTTWTRDGFRGFYRGVSASYVGSLETALNFMVYENIKARLLWRDLQRRQQIALEVSTIDSNLVTGSPTKVSDLRGSRGGSKLNASSDMVLCMIASAFSKAIAITALYPHEVIRTRLREADGQYRGFLHTLRRVASEEGASGLYRGMGTHYIRQVPNSCIMIGTYEVVVFLLQSWGFTKTT</sequence>
<comment type="similarity">
    <text evidence="2 11">Belongs to the mitochondrial carrier (TC 2.A.29) family.</text>
</comment>
<evidence type="ECO:0000256" key="10">
    <source>
        <dbReference type="PROSITE-ProRule" id="PRU00282"/>
    </source>
</evidence>
<keyword evidence="13" id="KW-1185">Reference proteome</keyword>
<dbReference type="GO" id="GO:0015218">
    <property type="term" value="F:pyrimidine nucleotide transmembrane transporter activity"/>
    <property type="evidence" value="ECO:0007669"/>
    <property type="project" value="InterPro"/>
</dbReference>
<dbReference type="AlphaFoldDB" id="A0A8E0RQX7"/>
<keyword evidence="6" id="KW-0999">Mitochondrion inner membrane</keyword>
<gene>
    <name evidence="12" type="ORF">FBUS_09468</name>
</gene>
<feature type="repeat" description="Solcar" evidence="10">
    <location>
        <begin position="320"/>
        <end position="404"/>
    </location>
</feature>
<dbReference type="InterPro" id="IPR049562">
    <property type="entry name" value="SLC25A33/36-like"/>
</dbReference>
<accession>A0A8E0RQX7</accession>
<dbReference type="GO" id="GO:0005743">
    <property type="term" value="C:mitochondrial inner membrane"/>
    <property type="evidence" value="ECO:0007669"/>
    <property type="project" value="UniProtKB-SubCell"/>
</dbReference>
<dbReference type="SUPFAM" id="SSF103506">
    <property type="entry name" value="Mitochondrial carrier"/>
    <property type="match status" value="1"/>
</dbReference>
<feature type="repeat" description="Solcar" evidence="10">
    <location>
        <begin position="108"/>
        <end position="179"/>
    </location>
</feature>
<evidence type="ECO:0000256" key="5">
    <source>
        <dbReference type="ARBA" id="ARBA00022737"/>
    </source>
</evidence>
<reference evidence="12" key="1">
    <citation type="submission" date="2019-05" db="EMBL/GenBank/DDBJ databases">
        <title>Annotation for the trematode Fasciolopsis buski.</title>
        <authorList>
            <person name="Choi Y.-J."/>
        </authorList>
    </citation>
    <scope>NUCLEOTIDE SEQUENCE</scope>
    <source>
        <strain evidence="12">HT</strain>
        <tissue evidence="12">Whole worm</tissue>
    </source>
</reference>
<name>A0A8E0RQX7_9TREM</name>
<evidence type="ECO:0000256" key="3">
    <source>
        <dbReference type="ARBA" id="ARBA00022448"/>
    </source>
</evidence>
<dbReference type="GO" id="GO:1990519">
    <property type="term" value="P:pyrimidine nucleotide import into mitochondrion"/>
    <property type="evidence" value="ECO:0007669"/>
    <property type="project" value="TreeGrafter"/>
</dbReference>
<feature type="non-terminal residue" evidence="12">
    <location>
        <position position="1"/>
    </location>
</feature>
<dbReference type="PROSITE" id="PS50920">
    <property type="entry name" value="SOLCAR"/>
    <property type="match status" value="3"/>
</dbReference>
<dbReference type="InterPro" id="IPR023395">
    <property type="entry name" value="MCP_dom_sf"/>
</dbReference>